<dbReference type="AlphaFoldDB" id="A0A949TRC6"/>
<dbReference type="RefSeq" id="WP_218321038.1">
    <property type="nucleotide sequence ID" value="NZ_JAEEGC010000061.1"/>
</dbReference>
<comment type="caution">
    <text evidence="2">The sequence shown here is derived from an EMBL/GenBank/DDBJ whole genome shotgun (WGS) entry which is preliminary data.</text>
</comment>
<name>A0A949TRC6_9CLOT</name>
<evidence type="ECO:0000313" key="2">
    <source>
        <dbReference type="EMBL" id="MBV7273972.1"/>
    </source>
</evidence>
<keyword evidence="3" id="KW-1185">Reference proteome</keyword>
<dbReference type="InterPro" id="IPR012437">
    <property type="entry name" value="DUF1638"/>
</dbReference>
<evidence type="ECO:0000313" key="3">
    <source>
        <dbReference type="Proteomes" id="UP000694308"/>
    </source>
</evidence>
<feature type="domain" description="DUF1638" evidence="1">
    <location>
        <begin position="30"/>
        <end position="194"/>
    </location>
</feature>
<protein>
    <submittedName>
        <fullName evidence="2">DUF1638 domain-containing protein</fullName>
    </submittedName>
</protein>
<gene>
    <name evidence="2" type="ORF">I6U48_13775</name>
</gene>
<dbReference type="Proteomes" id="UP000694308">
    <property type="component" value="Unassembled WGS sequence"/>
</dbReference>
<organism evidence="2 3">
    <name type="scientific">Clostridium thailandense</name>
    <dbReference type="NCBI Taxonomy" id="2794346"/>
    <lineage>
        <taxon>Bacteria</taxon>
        <taxon>Bacillati</taxon>
        <taxon>Bacillota</taxon>
        <taxon>Clostridia</taxon>
        <taxon>Eubacteriales</taxon>
        <taxon>Clostridiaceae</taxon>
        <taxon>Clostridium</taxon>
    </lineage>
</organism>
<proteinExistence type="predicted"/>
<dbReference type="EMBL" id="JAEEGC010000061">
    <property type="protein sequence ID" value="MBV7273972.1"/>
    <property type="molecule type" value="Genomic_DNA"/>
</dbReference>
<evidence type="ECO:0000259" key="1">
    <source>
        <dbReference type="Pfam" id="PF07796"/>
    </source>
</evidence>
<accession>A0A949TRC6</accession>
<dbReference type="Pfam" id="PF07796">
    <property type="entry name" value="DUF1638"/>
    <property type="match status" value="1"/>
</dbReference>
<reference evidence="2" key="1">
    <citation type="submission" date="2020-12" db="EMBL/GenBank/DDBJ databases">
        <title>Clostridium thailandense sp. nov., a novel acetogenic bacterium isolated from peat land soil in Thailand.</title>
        <authorList>
            <person name="Chaikitkaew S."/>
            <person name="Birkeland N.K."/>
        </authorList>
    </citation>
    <scope>NUCLEOTIDE SEQUENCE</scope>
    <source>
        <strain evidence="2">PL3</strain>
    </source>
</reference>
<sequence length="214" mass="24253">MEKVILACRTIEPEVKLAMEKTCVQYPVYWVESGLHNVPQKLHDALEENLKALPENTTVLMAFGFCGNTVLGLHTGSHCVIIPKADDCITLILGSAERRKNMEGEKGTYFLTPSWLKDEANIWNEYKHALNKYGEKRAKRIMQVMFKNYERIMAIETGTYDAAAFFEICKKVSADLELKPEACSGTTAWLEKLLTGPYDENFLISEPNSVIRIL</sequence>